<proteinExistence type="predicted"/>
<gene>
    <name evidence="2" type="ORF">GCM10008106_03030</name>
</gene>
<sequence length="184" mass="20896">MKKLNYAIVALFFIVGMSACGQNQNHEEANELQLSSLQKGGSFNACKGITENNFRETFNIPSDYVLGDVEAFNVMPEMSCVMAAGKDGKQLAIMVSMMANPSTYDFVATRVKEEFSTAPEEDKIKGLGEFAIYRENRTRKESALVVFQDKHIISIAFDHSNTYEKEQLKEMMQNFYKKWLKLQS</sequence>
<evidence type="ECO:0000313" key="3">
    <source>
        <dbReference type="Proteomes" id="UP000642809"/>
    </source>
</evidence>
<dbReference type="AlphaFoldDB" id="A0A8J3G3U8"/>
<dbReference type="EMBL" id="BMYF01000001">
    <property type="protein sequence ID" value="GHB25646.1"/>
    <property type="molecule type" value="Genomic_DNA"/>
</dbReference>
<keyword evidence="1" id="KW-0732">Signal</keyword>
<comment type="caution">
    <text evidence="2">The sequence shown here is derived from an EMBL/GenBank/DDBJ whole genome shotgun (WGS) entry which is preliminary data.</text>
</comment>
<keyword evidence="3" id="KW-1185">Reference proteome</keyword>
<accession>A0A8J3G3U8</accession>
<evidence type="ECO:0008006" key="4">
    <source>
        <dbReference type="Google" id="ProtNLM"/>
    </source>
</evidence>
<dbReference type="Proteomes" id="UP000642809">
    <property type="component" value="Unassembled WGS sequence"/>
</dbReference>
<name>A0A8J3G3U8_9BACT</name>
<organism evidence="2 3">
    <name type="scientific">Mongoliitalea lutea</name>
    <dbReference type="NCBI Taxonomy" id="849756"/>
    <lineage>
        <taxon>Bacteria</taxon>
        <taxon>Pseudomonadati</taxon>
        <taxon>Bacteroidota</taxon>
        <taxon>Cytophagia</taxon>
        <taxon>Cytophagales</taxon>
        <taxon>Cyclobacteriaceae</taxon>
        <taxon>Mongoliitalea</taxon>
    </lineage>
</organism>
<protein>
    <recommendedName>
        <fullName evidence="4">DUF1795 domain-containing protein</fullName>
    </recommendedName>
</protein>
<feature type="chain" id="PRO_5035170986" description="DUF1795 domain-containing protein" evidence="1">
    <location>
        <begin position="22"/>
        <end position="184"/>
    </location>
</feature>
<reference evidence="2" key="2">
    <citation type="submission" date="2020-09" db="EMBL/GenBank/DDBJ databases">
        <authorList>
            <person name="Sun Q."/>
            <person name="Kim S."/>
        </authorList>
    </citation>
    <scope>NUCLEOTIDE SEQUENCE</scope>
    <source>
        <strain evidence="2">KCTC 23224</strain>
    </source>
</reference>
<evidence type="ECO:0000313" key="2">
    <source>
        <dbReference type="EMBL" id="GHB25646.1"/>
    </source>
</evidence>
<evidence type="ECO:0000256" key="1">
    <source>
        <dbReference type="SAM" id="SignalP"/>
    </source>
</evidence>
<reference evidence="2" key="1">
    <citation type="journal article" date="2014" name="Int. J. Syst. Evol. Microbiol.">
        <title>Complete genome sequence of Corynebacterium casei LMG S-19264T (=DSM 44701T), isolated from a smear-ripened cheese.</title>
        <authorList>
            <consortium name="US DOE Joint Genome Institute (JGI-PGF)"/>
            <person name="Walter F."/>
            <person name="Albersmeier A."/>
            <person name="Kalinowski J."/>
            <person name="Ruckert C."/>
        </authorList>
    </citation>
    <scope>NUCLEOTIDE SEQUENCE</scope>
    <source>
        <strain evidence="2">KCTC 23224</strain>
    </source>
</reference>
<feature type="signal peptide" evidence="1">
    <location>
        <begin position="1"/>
        <end position="21"/>
    </location>
</feature>
<dbReference type="RefSeq" id="WP_189578660.1">
    <property type="nucleotide sequence ID" value="NZ_BMYF01000001.1"/>
</dbReference>
<dbReference type="PROSITE" id="PS51257">
    <property type="entry name" value="PROKAR_LIPOPROTEIN"/>
    <property type="match status" value="1"/>
</dbReference>